<protein>
    <submittedName>
        <fullName evidence="1">Uncharacterized protein</fullName>
    </submittedName>
</protein>
<reference evidence="1 2" key="1">
    <citation type="submission" date="2016-07" db="EMBL/GenBank/DDBJ databases">
        <title>Pervasive Adenine N6-methylation of Active Genes in Fungi.</title>
        <authorList>
            <consortium name="DOE Joint Genome Institute"/>
            <person name="Mondo S.J."/>
            <person name="Dannebaum R.O."/>
            <person name="Kuo R.C."/>
            <person name="Labutti K."/>
            <person name="Haridas S."/>
            <person name="Kuo A."/>
            <person name="Salamov A."/>
            <person name="Ahrendt S.R."/>
            <person name="Lipzen A."/>
            <person name="Sullivan W."/>
            <person name="Andreopoulos W.B."/>
            <person name="Clum A."/>
            <person name="Lindquist E."/>
            <person name="Daum C."/>
            <person name="Ramamoorthy G.K."/>
            <person name="Gryganskyi A."/>
            <person name="Culley D."/>
            <person name="Magnuson J.K."/>
            <person name="James T.Y."/>
            <person name="O'Malley M.A."/>
            <person name="Stajich J.E."/>
            <person name="Spatafora J.W."/>
            <person name="Visel A."/>
            <person name="Grigoriev I.V."/>
        </authorList>
    </citation>
    <scope>NUCLEOTIDE SEQUENCE [LARGE SCALE GENOMIC DNA]</scope>
    <source>
        <strain evidence="1 2">PL171</strain>
    </source>
</reference>
<sequence>MSKKLPAESKIVPAQCHLLRAKKHIVPAEKLQPFPLVSSCPCRRASGPKLPQPLRFHSG</sequence>
<evidence type="ECO:0000313" key="2">
    <source>
        <dbReference type="Proteomes" id="UP000193411"/>
    </source>
</evidence>
<evidence type="ECO:0000313" key="1">
    <source>
        <dbReference type="EMBL" id="ORZ40172.1"/>
    </source>
</evidence>
<proteinExistence type="predicted"/>
<gene>
    <name evidence="1" type="ORF">BCR44DRAFT_1424549</name>
</gene>
<comment type="caution">
    <text evidence="1">The sequence shown here is derived from an EMBL/GenBank/DDBJ whole genome shotgun (WGS) entry which is preliminary data.</text>
</comment>
<name>A0A1Y2I453_9FUNG</name>
<organism evidence="1 2">
    <name type="scientific">Catenaria anguillulae PL171</name>
    <dbReference type="NCBI Taxonomy" id="765915"/>
    <lineage>
        <taxon>Eukaryota</taxon>
        <taxon>Fungi</taxon>
        <taxon>Fungi incertae sedis</taxon>
        <taxon>Blastocladiomycota</taxon>
        <taxon>Blastocladiomycetes</taxon>
        <taxon>Blastocladiales</taxon>
        <taxon>Catenariaceae</taxon>
        <taxon>Catenaria</taxon>
    </lineage>
</organism>
<accession>A0A1Y2I453</accession>
<dbReference type="AlphaFoldDB" id="A0A1Y2I453"/>
<dbReference type="Proteomes" id="UP000193411">
    <property type="component" value="Unassembled WGS sequence"/>
</dbReference>
<keyword evidence="2" id="KW-1185">Reference proteome</keyword>
<dbReference type="EMBL" id="MCFL01000003">
    <property type="protein sequence ID" value="ORZ40172.1"/>
    <property type="molecule type" value="Genomic_DNA"/>
</dbReference>